<dbReference type="EMBL" id="GBXM01104677">
    <property type="protein sequence ID" value="JAH03900.1"/>
    <property type="molecule type" value="Transcribed_RNA"/>
</dbReference>
<protein>
    <submittedName>
        <fullName evidence="1">Uncharacterized protein</fullName>
    </submittedName>
</protein>
<name>A0A0E9PEW4_ANGAN</name>
<reference evidence="1" key="2">
    <citation type="journal article" date="2015" name="Fish Shellfish Immunol.">
        <title>Early steps in the European eel (Anguilla anguilla)-Vibrio vulnificus interaction in the gills: Role of the RtxA13 toxin.</title>
        <authorList>
            <person name="Callol A."/>
            <person name="Pajuelo D."/>
            <person name="Ebbesson L."/>
            <person name="Teles M."/>
            <person name="MacKenzie S."/>
            <person name="Amaro C."/>
        </authorList>
    </citation>
    <scope>NUCLEOTIDE SEQUENCE</scope>
</reference>
<organism evidence="1">
    <name type="scientific">Anguilla anguilla</name>
    <name type="common">European freshwater eel</name>
    <name type="synonym">Muraena anguilla</name>
    <dbReference type="NCBI Taxonomy" id="7936"/>
    <lineage>
        <taxon>Eukaryota</taxon>
        <taxon>Metazoa</taxon>
        <taxon>Chordata</taxon>
        <taxon>Craniata</taxon>
        <taxon>Vertebrata</taxon>
        <taxon>Euteleostomi</taxon>
        <taxon>Actinopterygii</taxon>
        <taxon>Neopterygii</taxon>
        <taxon>Teleostei</taxon>
        <taxon>Anguilliformes</taxon>
        <taxon>Anguillidae</taxon>
        <taxon>Anguilla</taxon>
    </lineage>
</organism>
<sequence>MMEGLSHLPFCGVIGTSLSQHWLFFSQDVIML</sequence>
<proteinExistence type="predicted"/>
<evidence type="ECO:0000313" key="1">
    <source>
        <dbReference type="EMBL" id="JAH02378.1"/>
    </source>
</evidence>
<reference evidence="1" key="1">
    <citation type="submission" date="2014-11" db="EMBL/GenBank/DDBJ databases">
        <authorList>
            <person name="Amaro Gonzalez C."/>
        </authorList>
    </citation>
    <scope>NUCLEOTIDE SEQUENCE</scope>
</reference>
<dbReference type="EMBL" id="GBXM01105324">
    <property type="protein sequence ID" value="JAH03253.1"/>
    <property type="molecule type" value="Transcribed_RNA"/>
</dbReference>
<accession>A0A0E9PEW4</accession>
<dbReference type="EMBL" id="GBXM01106199">
    <property type="protein sequence ID" value="JAH02378.1"/>
    <property type="molecule type" value="Transcribed_RNA"/>
</dbReference>
<dbReference type="AlphaFoldDB" id="A0A0E9PEW4"/>